<organism evidence="12 13">
    <name type="scientific">Blastopirellula marina</name>
    <dbReference type="NCBI Taxonomy" id="124"/>
    <lineage>
        <taxon>Bacteria</taxon>
        <taxon>Pseudomonadati</taxon>
        <taxon>Planctomycetota</taxon>
        <taxon>Planctomycetia</taxon>
        <taxon>Pirellulales</taxon>
        <taxon>Pirellulaceae</taxon>
        <taxon>Blastopirellula</taxon>
    </lineage>
</organism>
<feature type="domain" description="Aminopeptidase P N-terminal" evidence="11">
    <location>
        <begin position="6"/>
        <end position="142"/>
    </location>
</feature>
<dbReference type="SMART" id="SM01011">
    <property type="entry name" value="AMP_N"/>
    <property type="match status" value="1"/>
</dbReference>
<evidence type="ECO:0000313" key="12">
    <source>
        <dbReference type="EMBL" id="PQO36317.1"/>
    </source>
</evidence>
<dbReference type="Pfam" id="PF00557">
    <property type="entry name" value="Peptidase_M24"/>
    <property type="match status" value="1"/>
</dbReference>
<reference evidence="12 13" key="1">
    <citation type="submission" date="2018-02" db="EMBL/GenBank/DDBJ databases">
        <title>Comparative genomes isolates from brazilian mangrove.</title>
        <authorList>
            <person name="Araujo J.E."/>
            <person name="Taketani R.G."/>
            <person name="Silva M.C.P."/>
            <person name="Loureco M.V."/>
            <person name="Andreote F.D."/>
        </authorList>
    </citation>
    <scope>NUCLEOTIDE SEQUENCE [LARGE SCALE GENOMIC DNA]</scope>
    <source>
        <strain evidence="12 13">Hex-1 MGV</strain>
    </source>
</reference>
<keyword evidence="7" id="KW-0378">Hydrolase</keyword>
<evidence type="ECO:0000256" key="7">
    <source>
        <dbReference type="ARBA" id="ARBA00022801"/>
    </source>
</evidence>
<comment type="catalytic activity">
    <reaction evidence="1">
        <text>Release of any N-terminal amino acid, including proline, that is linked to proline, even from a dipeptide or tripeptide.</text>
        <dbReference type="EC" id="3.4.11.9"/>
    </reaction>
</comment>
<dbReference type="OrthoDB" id="9806388at2"/>
<gene>
    <name evidence="12" type="ORF">C5Y83_10430</name>
</gene>
<dbReference type="PANTHER" id="PTHR43226:SF4">
    <property type="entry name" value="XAA-PRO AMINOPEPTIDASE 3"/>
    <property type="match status" value="1"/>
</dbReference>
<keyword evidence="5" id="KW-0645">Protease</keyword>
<dbReference type="PANTHER" id="PTHR43226">
    <property type="entry name" value="XAA-PRO AMINOPEPTIDASE 3"/>
    <property type="match status" value="1"/>
</dbReference>
<dbReference type="EMBL" id="PUHY01000006">
    <property type="protein sequence ID" value="PQO36317.1"/>
    <property type="molecule type" value="Genomic_DNA"/>
</dbReference>
<dbReference type="EC" id="3.4.11.9" evidence="4"/>
<evidence type="ECO:0000256" key="3">
    <source>
        <dbReference type="ARBA" id="ARBA00008766"/>
    </source>
</evidence>
<accession>A0A2S8FVW4</accession>
<dbReference type="GO" id="GO:0030145">
    <property type="term" value="F:manganese ion binding"/>
    <property type="evidence" value="ECO:0007669"/>
    <property type="project" value="InterPro"/>
</dbReference>
<dbReference type="GO" id="GO:0006508">
    <property type="term" value="P:proteolysis"/>
    <property type="evidence" value="ECO:0007669"/>
    <property type="project" value="UniProtKB-KW"/>
</dbReference>
<dbReference type="Gene3D" id="3.40.350.10">
    <property type="entry name" value="Creatinase/prolidase N-terminal domain"/>
    <property type="match status" value="1"/>
</dbReference>
<dbReference type="InterPro" id="IPR029149">
    <property type="entry name" value="Creatin/AminoP/Spt16_N"/>
</dbReference>
<dbReference type="InterPro" id="IPR036005">
    <property type="entry name" value="Creatinase/aminopeptidase-like"/>
</dbReference>
<dbReference type="PROSITE" id="PS00491">
    <property type="entry name" value="PROLINE_PEPTIDASE"/>
    <property type="match status" value="1"/>
</dbReference>
<evidence type="ECO:0000256" key="5">
    <source>
        <dbReference type="ARBA" id="ARBA00022670"/>
    </source>
</evidence>
<evidence type="ECO:0000313" key="13">
    <source>
        <dbReference type="Proteomes" id="UP000238322"/>
    </source>
</evidence>
<name>A0A2S8FVW4_9BACT</name>
<comment type="caution">
    <text evidence="12">The sequence shown here is derived from an EMBL/GenBank/DDBJ whole genome shotgun (WGS) entry which is preliminary data.</text>
</comment>
<dbReference type="InterPro" id="IPR001131">
    <property type="entry name" value="Peptidase_M24B_aminopep-P_CS"/>
</dbReference>
<keyword evidence="9" id="KW-0464">Manganese</keyword>
<proteinExistence type="inferred from homology"/>
<dbReference type="RefSeq" id="WP_105329607.1">
    <property type="nucleotide sequence ID" value="NZ_PUHY01000006.1"/>
</dbReference>
<comment type="cofactor">
    <cofactor evidence="2">
        <name>Mn(2+)</name>
        <dbReference type="ChEBI" id="CHEBI:29035"/>
    </cofactor>
</comment>
<keyword evidence="12" id="KW-0031">Aminopeptidase</keyword>
<evidence type="ECO:0000256" key="10">
    <source>
        <dbReference type="RuleBase" id="RU000590"/>
    </source>
</evidence>
<dbReference type="CDD" id="cd01087">
    <property type="entry name" value="Prolidase"/>
    <property type="match status" value="1"/>
</dbReference>
<dbReference type="SUPFAM" id="SSF55920">
    <property type="entry name" value="Creatinase/aminopeptidase"/>
    <property type="match status" value="1"/>
</dbReference>
<dbReference type="InterPro" id="IPR007865">
    <property type="entry name" value="Aminopep_P_N"/>
</dbReference>
<evidence type="ECO:0000256" key="4">
    <source>
        <dbReference type="ARBA" id="ARBA00012574"/>
    </source>
</evidence>
<evidence type="ECO:0000256" key="6">
    <source>
        <dbReference type="ARBA" id="ARBA00022723"/>
    </source>
</evidence>
<dbReference type="Gene3D" id="3.90.230.10">
    <property type="entry name" value="Creatinase/methionine aminopeptidase superfamily"/>
    <property type="match status" value="1"/>
</dbReference>
<evidence type="ECO:0000256" key="1">
    <source>
        <dbReference type="ARBA" id="ARBA00001424"/>
    </source>
</evidence>
<dbReference type="Proteomes" id="UP000238322">
    <property type="component" value="Unassembled WGS sequence"/>
</dbReference>
<dbReference type="SUPFAM" id="SSF53092">
    <property type="entry name" value="Creatinase/prolidase N-terminal domain"/>
    <property type="match status" value="1"/>
</dbReference>
<protein>
    <recommendedName>
        <fullName evidence="4">Xaa-Pro aminopeptidase</fullName>
        <ecNumber evidence="4">3.4.11.9</ecNumber>
    </recommendedName>
</protein>
<evidence type="ECO:0000256" key="8">
    <source>
        <dbReference type="ARBA" id="ARBA00023049"/>
    </source>
</evidence>
<dbReference type="InterPro" id="IPR052433">
    <property type="entry name" value="X-Pro_dipept-like"/>
</dbReference>
<dbReference type="Pfam" id="PF05195">
    <property type="entry name" value="AMP_N"/>
    <property type="match status" value="1"/>
</dbReference>
<sequence length="430" mass="48127">MRHLPISSDLFVENRAKLAKMLPPNSLAIVHANDVLPTNADGSLKICPNTDLFYLSGVEQEESILLIYPDAFEPKHREILFLREPTELLQIWEGQKLTQEAATAASGVTTVKWLKDFPQVLRDCMLGADQVFLNRNEHRRAAAVVQTRDDRFLLECQQQYPLHTYRRLAPLLHQLRAVKSGPEVDLIREAVSITKKGFERLLKFVKPGVTEHQVEAELAHEFISNRGGFAYTPIVASGKNACGLHYIDNDQVCNDGDMLLLDVGSNYANYNADMTRTIPVNGKFTERQRDVYNAVLRTMRASIEGAVVGKLHRDWQHEAQEMINEELVGLGLLTKEDVAKHTRDQPACKKYFMHGLGHPLGLDVHDVAPVDAPFAPGWVLTVEPGIYLPDEGFAVRLENDILVTENGPVDLMADIPVEVEEIEALMAAGK</sequence>
<dbReference type="InterPro" id="IPR000994">
    <property type="entry name" value="Pept_M24"/>
</dbReference>
<evidence type="ECO:0000259" key="11">
    <source>
        <dbReference type="SMART" id="SM01011"/>
    </source>
</evidence>
<dbReference type="AlphaFoldDB" id="A0A2S8FVW4"/>
<evidence type="ECO:0000256" key="9">
    <source>
        <dbReference type="ARBA" id="ARBA00023211"/>
    </source>
</evidence>
<evidence type="ECO:0000256" key="2">
    <source>
        <dbReference type="ARBA" id="ARBA00001936"/>
    </source>
</evidence>
<keyword evidence="6 10" id="KW-0479">Metal-binding</keyword>
<keyword evidence="8" id="KW-0482">Metalloprotease</keyword>
<comment type="similarity">
    <text evidence="3 10">Belongs to the peptidase M24B family.</text>
</comment>
<dbReference type="GO" id="GO:0070006">
    <property type="term" value="F:metalloaminopeptidase activity"/>
    <property type="evidence" value="ECO:0007669"/>
    <property type="project" value="InterPro"/>
</dbReference>